<dbReference type="Gene3D" id="2.40.70.10">
    <property type="entry name" value="Acid Proteases"/>
    <property type="match status" value="1"/>
</dbReference>
<name>A0ABN7URN2_GIGMA</name>
<evidence type="ECO:0000313" key="2">
    <source>
        <dbReference type="Proteomes" id="UP000789901"/>
    </source>
</evidence>
<protein>
    <submittedName>
        <fullName evidence="1">36893_t:CDS:1</fullName>
    </submittedName>
</protein>
<organism evidence="1 2">
    <name type="scientific">Gigaspora margarita</name>
    <dbReference type="NCBI Taxonomy" id="4874"/>
    <lineage>
        <taxon>Eukaryota</taxon>
        <taxon>Fungi</taxon>
        <taxon>Fungi incertae sedis</taxon>
        <taxon>Mucoromycota</taxon>
        <taxon>Glomeromycotina</taxon>
        <taxon>Glomeromycetes</taxon>
        <taxon>Diversisporales</taxon>
        <taxon>Gigasporaceae</taxon>
        <taxon>Gigaspora</taxon>
    </lineage>
</organism>
<gene>
    <name evidence="1" type="ORF">GMARGA_LOCUS9848</name>
</gene>
<sequence>MGAKRVDQGERKEIKATVKRERKRFLNMPITIDEVIDDLTFLNSPNVNLLLRPFAPTQGYHRCINDAINGLQRSMRLGQRVGAMAHGYYLDMLYTTEITQQKCNNESNIAYQSLLNSEIQNIQLDDDSASIIVNQLPGGNYSNGVAIVDCNISSTFNISYEIANQMWRLPSSVISKGIIEGTNKCESIITSDAMIPVLGSQECSVDKTESNWYNYLGAYFDAHFDIDTWDNYDYNNLACDWNLVIYNQSVPVDITNDPMTVTLRPP</sequence>
<reference evidence="1 2" key="1">
    <citation type="submission" date="2021-06" db="EMBL/GenBank/DDBJ databases">
        <authorList>
            <person name="Kallberg Y."/>
            <person name="Tangrot J."/>
            <person name="Rosling A."/>
        </authorList>
    </citation>
    <scope>NUCLEOTIDE SEQUENCE [LARGE SCALE GENOMIC DNA]</scope>
    <source>
        <strain evidence="1 2">120-4 pot B 10/14</strain>
    </source>
</reference>
<evidence type="ECO:0000313" key="1">
    <source>
        <dbReference type="EMBL" id="CAG8660360.1"/>
    </source>
</evidence>
<accession>A0ABN7URN2</accession>
<dbReference type="Proteomes" id="UP000789901">
    <property type="component" value="Unassembled WGS sequence"/>
</dbReference>
<comment type="caution">
    <text evidence="1">The sequence shown here is derived from an EMBL/GenBank/DDBJ whole genome shotgun (WGS) entry which is preliminary data.</text>
</comment>
<dbReference type="InterPro" id="IPR021109">
    <property type="entry name" value="Peptidase_aspartic_dom_sf"/>
</dbReference>
<keyword evidence="2" id="KW-1185">Reference proteome</keyword>
<dbReference type="EMBL" id="CAJVQB010005385">
    <property type="protein sequence ID" value="CAG8660360.1"/>
    <property type="molecule type" value="Genomic_DNA"/>
</dbReference>
<proteinExistence type="predicted"/>